<dbReference type="Proteomes" id="UP001058003">
    <property type="component" value="Chromosome"/>
</dbReference>
<sequence>MSTIRSSAAGLPYTGDGVVVRSKRAAGGFLGTDPALSEAQLRRYVETGRLRYILSSPMDRLAIGATSPLSAWAAAHCRVVEPAEYSPGGGPAGPAGARPTLYDCAA</sequence>
<keyword evidence="4" id="KW-1185">Reference proteome</keyword>
<dbReference type="Pfam" id="PF24878">
    <property type="entry name" value="YkcB_C"/>
    <property type="match status" value="1"/>
</dbReference>
<dbReference type="RefSeq" id="WP_260710584.1">
    <property type="nucleotide sequence ID" value="NZ_CP073767.1"/>
</dbReference>
<dbReference type="AlphaFoldDB" id="A0A9Q9MJC8"/>
<dbReference type="KEGG" id="daur:Daura_23590"/>
<evidence type="ECO:0000256" key="1">
    <source>
        <dbReference type="SAM" id="MobiDB-lite"/>
    </source>
</evidence>
<accession>A0A9Q9MJC8</accession>
<proteinExistence type="predicted"/>
<evidence type="ECO:0000313" key="4">
    <source>
        <dbReference type="Proteomes" id="UP001058003"/>
    </source>
</evidence>
<evidence type="ECO:0000259" key="2">
    <source>
        <dbReference type="Pfam" id="PF24878"/>
    </source>
</evidence>
<organism evidence="3 4">
    <name type="scientific">Dactylosporangium aurantiacum</name>
    <dbReference type="NCBI Taxonomy" id="35754"/>
    <lineage>
        <taxon>Bacteria</taxon>
        <taxon>Bacillati</taxon>
        <taxon>Actinomycetota</taxon>
        <taxon>Actinomycetes</taxon>
        <taxon>Micromonosporales</taxon>
        <taxon>Micromonosporaceae</taxon>
        <taxon>Dactylosporangium</taxon>
    </lineage>
</organism>
<dbReference type="EMBL" id="CP073767">
    <property type="protein sequence ID" value="UWZ58884.1"/>
    <property type="molecule type" value="Genomic_DNA"/>
</dbReference>
<feature type="domain" description="Putative mannosyltransferase YkcA/B-like C-terminal" evidence="2">
    <location>
        <begin position="25"/>
        <end position="76"/>
    </location>
</feature>
<protein>
    <recommendedName>
        <fullName evidence="2">Putative mannosyltransferase YkcA/B-like C-terminal domain-containing protein</fullName>
    </recommendedName>
</protein>
<name>A0A9Q9MJC8_9ACTN</name>
<feature type="region of interest" description="Disordered" evidence="1">
    <location>
        <begin position="84"/>
        <end position="106"/>
    </location>
</feature>
<evidence type="ECO:0000313" key="3">
    <source>
        <dbReference type="EMBL" id="UWZ58884.1"/>
    </source>
</evidence>
<gene>
    <name evidence="3" type="ORF">Daura_23590</name>
</gene>
<dbReference type="InterPro" id="IPR056785">
    <property type="entry name" value="YkcA/B-like_C"/>
</dbReference>
<reference evidence="3" key="1">
    <citation type="submission" date="2021-04" db="EMBL/GenBank/DDBJ databases">
        <title>Dactylosporangium aurantiacum NRRL B-8018 full assembly.</title>
        <authorList>
            <person name="Hartkoorn R.C."/>
            <person name="Beaudoing E."/>
            <person name="Hot D."/>
        </authorList>
    </citation>
    <scope>NUCLEOTIDE SEQUENCE</scope>
    <source>
        <strain evidence="3">NRRL B-8018</strain>
    </source>
</reference>